<dbReference type="AlphaFoldDB" id="A0A8X8K294"/>
<comment type="caution">
    <text evidence="1">The sequence shown here is derived from an EMBL/GenBank/DDBJ whole genome shotgun (WGS) entry which is preliminary data.</text>
</comment>
<name>A0A8X8K294_9GAMM</name>
<evidence type="ECO:0000313" key="2">
    <source>
        <dbReference type="Proteomes" id="UP000636938"/>
    </source>
</evidence>
<evidence type="ECO:0008006" key="3">
    <source>
        <dbReference type="Google" id="ProtNLM"/>
    </source>
</evidence>
<evidence type="ECO:0000313" key="1">
    <source>
        <dbReference type="EMBL" id="MBD7954294.1"/>
    </source>
</evidence>
<organism evidence="1 2">
    <name type="scientific">Stenotrophomonas lacuserhaii</name>
    <dbReference type="NCBI Taxonomy" id="2760084"/>
    <lineage>
        <taxon>Bacteria</taxon>
        <taxon>Pseudomonadati</taxon>
        <taxon>Pseudomonadota</taxon>
        <taxon>Gammaproteobacteria</taxon>
        <taxon>Lysobacterales</taxon>
        <taxon>Lysobacteraceae</taxon>
        <taxon>Stenotrophomonas</taxon>
    </lineage>
</organism>
<keyword evidence="2" id="KW-1185">Reference proteome</keyword>
<sequence>MSMDGRALLAALAVAMLLGCNKENHDVTPSGATNLEGCPVPAGIQWADAEAIRCDQSVVRSPPLESAEAARTLLISDEDVIDAAVAKEAEKSEGATEYREARKLTEGDLTGDGSSELVVLFTLEGVGGGNGADGFLAAFQRDSSGQLSAADTLPVAGYGGSAQDVRIEAGDALVKLLVQGPDDPACCPSEELEGRYVLHQGRWLQVQP</sequence>
<reference evidence="1 2" key="1">
    <citation type="submission" date="2020-08" db="EMBL/GenBank/DDBJ databases">
        <title>A Genomic Blueprint of the Chicken Gut Microbiome.</title>
        <authorList>
            <person name="Gilroy R."/>
            <person name="Ravi A."/>
            <person name="Getino M."/>
            <person name="Pursley I."/>
            <person name="Horton D.L."/>
            <person name="Alikhan N.-F."/>
            <person name="Baker D."/>
            <person name="Gharbi K."/>
            <person name="Hall N."/>
            <person name="Watson M."/>
            <person name="Adriaenssens E.M."/>
            <person name="Foster-Nyarko E."/>
            <person name="Jarju S."/>
            <person name="Secka A."/>
            <person name="Antonio M."/>
            <person name="Oren A."/>
            <person name="Chaudhuri R."/>
            <person name="La Ragione R.M."/>
            <person name="Hildebrand F."/>
            <person name="Pallen M.J."/>
        </authorList>
    </citation>
    <scope>NUCLEOTIDE SEQUENCE [LARGE SCALE GENOMIC DNA]</scope>
    <source>
        <strain evidence="1 2">Sa5BUN4</strain>
    </source>
</reference>
<dbReference type="PROSITE" id="PS51257">
    <property type="entry name" value="PROKAR_LIPOPROTEIN"/>
    <property type="match status" value="1"/>
</dbReference>
<gene>
    <name evidence="1" type="ORF">H9654_08750</name>
</gene>
<accession>A0A8X8K294</accession>
<dbReference type="RefSeq" id="WP_191770514.1">
    <property type="nucleotide sequence ID" value="NZ_JACSQS010000007.1"/>
</dbReference>
<protein>
    <recommendedName>
        <fullName evidence="3">Lipoprotein</fullName>
    </recommendedName>
</protein>
<dbReference type="EMBL" id="JACSQS010000007">
    <property type="protein sequence ID" value="MBD7954294.1"/>
    <property type="molecule type" value="Genomic_DNA"/>
</dbReference>
<proteinExistence type="predicted"/>
<dbReference type="Proteomes" id="UP000636938">
    <property type="component" value="Unassembled WGS sequence"/>
</dbReference>